<dbReference type="SUPFAM" id="SSF101386">
    <property type="entry name" value="all-alpha NTP pyrophosphatases"/>
    <property type="match status" value="2"/>
</dbReference>
<dbReference type="PANTHER" id="PTHR30522">
    <property type="entry name" value="NUCLEOSIDE TRIPHOSPHATE PYROPHOSPHOHYDROLASE"/>
    <property type="match status" value="1"/>
</dbReference>
<dbReference type="Gene3D" id="1.10.287.1080">
    <property type="entry name" value="MazG-like"/>
    <property type="match status" value="2"/>
</dbReference>
<organism evidence="3 4">
    <name type="scientific">Clostridium isatidis</name>
    <dbReference type="NCBI Taxonomy" id="182773"/>
    <lineage>
        <taxon>Bacteria</taxon>
        <taxon>Bacillati</taxon>
        <taxon>Bacillota</taxon>
        <taxon>Clostridia</taxon>
        <taxon>Eubacteriales</taxon>
        <taxon>Clostridiaceae</taxon>
        <taxon>Clostridium</taxon>
    </lineage>
</organism>
<evidence type="ECO:0000313" key="4">
    <source>
        <dbReference type="Proteomes" id="UP000264883"/>
    </source>
</evidence>
<dbReference type="GO" id="GO:0046052">
    <property type="term" value="P:UTP catabolic process"/>
    <property type="evidence" value="ECO:0007669"/>
    <property type="project" value="TreeGrafter"/>
</dbReference>
<dbReference type="PIRSF" id="PIRSF002845">
    <property type="entry name" value="Ttrprl_mtas_MazG"/>
    <property type="match status" value="1"/>
</dbReference>
<dbReference type="Pfam" id="PF03819">
    <property type="entry name" value="MazG"/>
    <property type="match status" value="2"/>
</dbReference>
<dbReference type="NCBIfam" id="NF007113">
    <property type="entry name" value="PRK09562.1"/>
    <property type="match status" value="1"/>
</dbReference>
<keyword evidence="4" id="KW-1185">Reference proteome</keyword>
<evidence type="ECO:0000259" key="1">
    <source>
        <dbReference type="Pfam" id="PF00590"/>
    </source>
</evidence>
<dbReference type="InterPro" id="IPR035996">
    <property type="entry name" value="4pyrrol_Methylase_sf"/>
</dbReference>
<dbReference type="KEGG" id="cia:BEN51_00785"/>
<dbReference type="SUPFAM" id="SSF53790">
    <property type="entry name" value="Tetrapyrrole methylase"/>
    <property type="match status" value="1"/>
</dbReference>
<dbReference type="AlphaFoldDB" id="A0A343J980"/>
<dbReference type="GO" id="GO:0046081">
    <property type="term" value="P:dUTP catabolic process"/>
    <property type="evidence" value="ECO:0007669"/>
    <property type="project" value="TreeGrafter"/>
</dbReference>
<dbReference type="InterPro" id="IPR011551">
    <property type="entry name" value="NTP_PyrPHydrolase_MazG"/>
</dbReference>
<feature type="domain" description="NTP pyrophosphohydrolase MazG-like" evidence="2">
    <location>
        <begin position="387"/>
        <end position="448"/>
    </location>
</feature>
<dbReference type="CDD" id="cd11529">
    <property type="entry name" value="NTP-PPase_MazG_Cterm"/>
    <property type="match status" value="1"/>
</dbReference>
<dbReference type="CDD" id="cd11723">
    <property type="entry name" value="YabN_N_like"/>
    <property type="match status" value="1"/>
</dbReference>
<dbReference type="GO" id="GO:0047429">
    <property type="term" value="F:nucleoside triphosphate diphosphatase activity"/>
    <property type="evidence" value="ECO:0007669"/>
    <property type="project" value="InterPro"/>
</dbReference>
<dbReference type="Gene3D" id="3.40.1010.10">
    <property type="entry name" value="Cobalt-precorrin-4 Transmethylase, Domain 1"/>
    <property type="match status" value="1"/>
</dbReference>
<protein>
    <submittedName>
        <fullName evidence="3">Nucleoside triphosphate pyrophosphohydrolase</fullName>
    </submittedName>
</protein>
<dbReference type="InterPro" id="IPR035013">
    <property type="entry name" value="YabN_N"/>
</dbReference>
<feature type="domain" description="NTP pyrophosphohydrolase MazG-like" evidence="2">
    <location>
        <begin position="251"/>
        <end position="324"/>
    </location>
</feature>
<dbReference type="InterPro" id="IPR004518">
    <property type="entry name" value="MazG-like_dom"/>
</dbReference>
<dbReference type="PANTHER" id="PTHR30522:SF0">
    <property type="entry name" value="NUCLEOSIDE TRIPHOSPHATE PYROPHOSPHOHYDROLASE"/>
    <property type="match status" value="1"/>
</dbReference>
<gene>
    <name evidence="3" type="ORF">BEN51_00785</name>
</gene>
<dbReference type="GO" id="GO:0006950">
    <property type="term" value="P:response to stress"/>
    <property type="evidence" value="ECO:0007669"/>
    <property type="project" value="UniProtKB-ARBA"/>
</dbReference>
<dbReference type="FunFam" id="1.10.287.1080:FF:000003">
    <property type="entry name" value="Nucleoside triphosphate pyrophosphohydrolase"/>
    <property type="match status" value="1"/>
</dbReference>
<dbReference type="GO" id="GO:0046076">
    <property type="term" value="P:dTTP catabolic process"/>
    <property type="evidence" value="ECO:0007669"/>
    <property type="project" value="TreeGrafter"/>
</dbReference>
<evidence type="ECO:0000259" key="2">
    <source>
        <dbReference type="Pfam" id="PF03819"/>
    </source>
</evidence>
<dbReference type="GO" id="GO:0046061">
    <property type="term" value="P:dATP catabolic process"/>
    <property type="evidence" value="ECO:0007669"/>
    <property type="project" value="TreeGrafter"/>
</dbReference>
<accession>A0A343J980</accession>
<dbReference type="FunFam" id="1.10.287.1080:FF:000001">
    <property type="entry name" value="Nucleoside triphosphate pyrophosphohydrolase"/>
    <property type="match status" value="1"/>
</dbReference>
<dbReference type="InterPro" id="IPR048011">
    <property type="entry name" value="NTP-PPase_MazG-like_C"/>
</dbReference>
<dbReference type="CDD" id="cd11528">
    <property type="entry name" value="NTP-PPase_MazG_Nterm"/>
    <property type="match status" value="1"/>
</dbReference>
<dbReference type="RefSeq" id="WP_119864221.1">
    <property type="nucleotide sequence ID" value="NZ_CP016786.1"/>
</dbReference>
<dbReference type="InterPro" id="IPR014777">
    <property type="entry name" value="4pyrrole_Mease_sub1"/>
</dbReference>
<dbReference type="InterPro" id="IPR000878">
    <property type="entry name" value="4pyrrol_Mease"/>
</dbReference>
<dbReference type="InterPro" id="IPR024180">
    <property type="entry name" value="Tetrapyrrole_Mease/MazG_pred"/>
</dbReference>
<proteinExistence type="predicted"/>
<dbReference type="NCBIfam" id="TIGR00444">
    <property type="entry name" value="mazG"/>
    <property type="match status" value="1"/>
</dbReference>
<dbReference type="Pfam" id="PF00590">
    <property type="entry name" value="TP_methylase"/>
    <property type="match status" value="1"/>
</dbReference>
<dbReference type="GO" id="GO:0006203">
    <property type="term" value="P:dGTP catabolic process"/>
    <property type="evidence" value="ECO:0007669"/>
    <property type="project" value="TreeGrafter"/>
</dbReference>
<keyword evidence="3" id="KW-0378">Hydrolase</keyword>
<dbReference type="EMBL" id="CP016786">
    <property type="protein sequence ID" value="ASW42088.1"/>
    <property type="molecule type" value="Genomic_DNA"/>
</dbReference>
<dbReference type="Proteomes" id="UP000264883">
    <property type="component" value="Chromosome"/>
</dbReference>
<dbReference type="GO" id="GO:0008168">
    <property type="term" value="F:methyltransferase activity"/>
    <property type="evidence" value="ECO:0007669"/>
    <property type="project" value="InterPro"/>
</dbReference>
<dbReference type="InterPro" id="IPR048015">
    <property type="entry name" value="NTP-PPase_MazG-like_N"/>
</dbReference>
<evidence type="ECO:0000313" key="3">
    <source>
        <dbReference type="EMBL" id="ASW42088.1"/>
    </source>
</evidence>
<dbReference type="GO" id="GO:0046047">
    <property type="term" value="P:TTP catabolic process"/>
    <property type="evidence" value="ECO:0007669"/>
    <property type="project" value="TreeGrafter"/>
</dbReference>
<name>A0A343J980_9CLOT</name>
<sequence>MIKIIGLGPGSPEALTIGAAKLLEKGENIYFRTKHHPIVNFLKDKIKNYETFDKYYENSENTDDINEKIANEILTAHKKTKDVVYGVPGNPLTAEKTVAILIKICKEKKIDYKVIPAVSFIDSLMETLKIDPIEGLMVIDASDINNQILDKRVATIIAQVYNKSVASKLKEKLLDSYNKQTEIYLIKNPGIDEAEIIRKIPVYELDKQEDLDNMTFIYVPKDKDNKKDFYDLVNLVETLRGENGCPWDREQTHQSIKNELIEETYELIEAIEENRIDGMIEELGDVLFHVVFHACIENENGNFNITDVINGIIAKMVYRHPHVFGEKEINNTDEVLKSWDELKKQEKKYETITEEMKSIAKTLPALTKAHKVQKKAAKVGFDWDSIEETSKKVIEELNEVLDVYKTKNGEKIKKEIGDLLFSCVNLSRKLNVNEEEALNMTINKFINRFSFVEEMALKNNKKLNDMTLEEMDKFWEIAKENEKNKK</sequence>
<reference evidence="3 4" key="1">
    <citation type="submission" date="2016-08" db="EMBL/GenBank/DDBJ databases">
        <title>Complete Genome Sequence Of The Indigo Reducing Clostridium isatidis DSM15098.</title>
        <authorList>
            <person name="Little G.T."/>
            <person name="Minton N.P."/>
        </authorList>
    </citation>
    <scope>NUCLEOTIDE SEQUENCE [LARGE SCALE GENOMIC DNA]</scope>
    <source>
        <strain evidence="3 4">DSM 15098</strain>
    </source>
</reference>
<feature type="domain" description="Tetrapyrrole methylase" evidence="1">
    <location>
        <begin position="2"/>
        <end position="203"/>
    </location>
</feature>
<dbReference type="OrthoDB" id="9808939at2"/>